<name>A0A0B6X3Q8_XENBV</name>
<dbReference type="EMBL" id="FO818637">
    <property type="protein sequence ID" value="CDM88215.1"/>
    <property type="molecule type" value="Genomic_DNA"/>
</dbReference>
<dbReference type="AlphaFoldDB" id="A0A0B6X3Q8"/>
<proteinExistence type="predicted"/>
<keyword evidence="1" id="KW-0175">Coiled coil</keyword>
<dbReference type="KEGG" id="xbv:XBW1_0858"/>
<evidence type="ECO:0000313" key="2">
    <source>
        <dbReference type="EMBL" id="CDM88215.1"/>
    </source>
</evidence>
<reference evidence="2 3" key="1">
    <citation type="submission" date="2014-02" db="EMBL/GenBank/DDBJ databases">
        <authorList>
            <person name="Genoscope - CEA"/>
        </authorList>
    </citation>
    <scope>NUCLEOTIDE SEQUENCE [LARGE SCALE GENOMIC DNA]</scope>
    <source>
        <strain evidence="2 3">CS03</strain>
    </source>
</reference>
<gene>
    <name evidence="2" type="ORF">XBW1_0858</name>
</gene>
<sequence>METKFLSDGRKVAVLGKLNAQESIVQEIFVTESGVEIPSGENFTTKNLHDEPVKSYQAKQLEVHEAGIEKAKQERNRIDSQIKDIKNKLSAYRDILKSVTMLSENINEHDFSHFLDVITGNVKYAVQVNSYSMPKIEPAIEYMTIIEHDYGNRKYKGLRLLSVLGNSNGNLAYKINRWGDGSGGYDDVVFFNDIQPAREYVKNIALNRINSLNLSSVRNLQSMGIKFTQNELEMIKKSIQEAEIKNFDNSKQEHLKRKMAHEENIKSIDAVIEKLLSQ</sequence>
<dbReference type="RefSeq" id="WP_046335990.1">
    <property type="nucleotide sequence ID" value="NZ_CAWMEF010000001.1"/>
</dbReference>
<accession>A0A0B6X3Q8</accession>
<dbReference type="Proteomes" id="UP000032930">
    <property type="component" value="Chromosome"/>
</dbReference>
<feature type="coiled-coil region" evidence="1">
    <location>
        <begin position="61"/>
        <end position="88"/>
    </location>
</feature>
<protein>
    <submittedName>
        <fullName evidence="2">Uncharacterized protein</fullName>
    </submittedName>
</protein>
<organism evidence="2 3">
    <name type="scientific">Xenorhabdus bovienii</name>
    <name type="common">Xenorhabdus nematophila subsp. bovienii</name>
    <dbReference type="NCBI Taxonomy" id="40576"/>
    <lineage>
        <taxon>Bacteria</taxon>
        <taxon>Pseudomonadati</taxon>
        <taxon>Pseudomonadota</taxon>
        <taxon>Gammaproteobacteria</taxon>
        <taxon>Enterobacterales</taxon>
        <taxon>Morganellaceae</taxon>
        <taxon>Xenorhabdus</taxon>
    </lineage>
</organism>
<evidence type="ECO:0000256" key="1">
    <source>
        <dbReference type="SAM" id="Coils"/>
    </source>
</evidence>
<evidence type="ECO:0000313" key="3">
    <source>
        <dbReference type="Proteomes" id="UP000032930"/>
    </source>
</evidence>